<evidence type="ECO:0000313" key="3">
    <source>
        <dbReference type="EMBL" id="AFK21333.1"/>
    </source>
</evidence>
<evidence type="ECO:0000313" key="4">
    <source>
        <dbReference type="EMBL" id="ELZ97340.1"/>
    </source>
</evidence>
<organism evidence="3 6">
    <name type="scientific">Haloferax mediterranei (strain ATCC 33500 / DSM 1411 / JCM 8866 / NBRC 14739 / NCIMB 2177 / R-4)</name>
    <name type="common">Halobacterium mediterranei</name>
    <dbReference type="NCBI Taxonomy" id="523841"/>
    <lineage>
        <taxon>Archaea</taxon>
        <taxon>Methanobacteriati</taxon>
        <taxon>Methanobacteriota</taxon>
        <taxon>Stenosarchaea group</taxon>
        <taxon>Halobacteria</taxon>
        <taxon>Halobacteriales</taxon>
        <taxon>Haloferacaceae</taxon>
        <taxon>Haloferax</taxon>
    </lineage>
</organism>
<reference evidence="3" key="4">
    <citation type="submission" date="2014-05" db="EMBL/GenBank/DDBJ databases">
        <authorList>
            <person name="Wang L."/>
            <person name="Yang H."/>
            <person name="Xiang H."/>
        </authorList>
    </citation>
    <scope>NUCLEOTIDE SEQUENCE</scope>
    <source>
        <strain evidence="3">CGMCC 1.2087</strain>
        <plasmid evidence="3">pHM500</plasmid>
    </source>
</reference>
<dbReference type="RefSeq" id="WP_004060918.1">
    <property type="nucleotide sequence ID" value="NC_017944.1"/>
</dbReference>
<reference evidence="3" key="1">
    <citation type="journal article" date="2012" name="Appl. Environ. Microbiol.">
        <title>Identification of the haloarchaeal phasin (PhaP) that functions in polyhydroxyalkanoate accumulation and granule formation in Haloferax mediterranei.</title>
        <authorList>
            <person name="Cai S."/>
            <person name="Cai L."/>
            <person name="Liu H."/>
            <person name="Liu X."/>
            <person name="Han J."/>
            <person name="Zhou J."/>
            <person name="Xiang H."/>
        </authorList>
    </citation>
    <scope>NUCLEOTIDE SEQUENCE</scope>
    <source>
        <strain evidence="3">CGMCC 1.2087</strain>
    </source>
</reference>
<dbReference type="GeneID" id="40158116"/>
<proteinExistence type="predicted"/>
<evidence type="ECO:0000313" key="6">
    <source>
        <dbReference type="Proteomes" id="UP000006469"/>
    </source>
</evidence>
<feature type="region of interest" description="Disordered" evidence="1">
    <location>
        <begin position="1"/>
        <end position="20"/>
    </location>
</feature>
<dbReference type="HOGENOM" id="CLU_907980_0_0_2"/>
<gene>
    <name evidence="3" type="ordered locus">HFX_6210</name>
    <name evidence="4" type="ORF">C439_18498</name>
    <name evidence="5" type="ORF">E6P09_16825</name>
</gene>
<evidence type="ECO:0000313" key="8">
    <source>
        <dbReference type="Proteomes" id="UP000299011"/>
    </source>
</evidence>
<protein>
    <submittedName>
        <fullName evidence="5">DUF362 domain-containing protein</fullName>
    </submittedName>
</protein>
<dbReference type="EMBL" id="AOLO01000015">
    <property type="protein sequence ID" value="ELZ97340.1"/>
    <property type="molecule type" value="Genomic_DNA"/>
</dbReference>
<feature type="domain" description="DUF362" evidence="2">
    <location>
        <begin position="41"/>
        <end position="223"/>
    </location>
</feature>
<sequence>MTAQHFLRATRTPSVRPDDVRETVRDRITTYRGRLSDLESVVVLPDTHYPHHPTTGMVTDPTVVAGVVDGLREIGIESITIAIAGGRHVTGTRAARYLGYESLTEELDVEFLVLDEAEQVDITVSVDGRRVPGMMPKPLREYPVVNVPTARYAWETSFAAAVANLGRSCAVAEAPAIELAVAAKATDVPVTLVDAVYTYTGTANATGLLLDGENVVDIDIAMATLFGVDPADEEYLRILSQGTPTEYPVEGVSLADVRAELPLRPKPKPDEPHHLVTEAYKMYTRVSGDAFPPQLLGNQTRK</sequence>
<name>I3RAS3_HALMT</name>
<reference evidence="3 6" key="2">
    <citation type="journal article" date="2012" name="J. Bacteriol.">
        <title>Complete genome sequence of the metabolically versatile halophilic archaeon Haloferax mediterranei, a poly(3-hydroxybutyrate-co-3-hydroxyvalerate) producer.</title>
        <authorList>
            <person name="Han J."/>
            <person name="Zhang F."/>
            <person name="Hou J."/>
            <person name="Liu X."/>
            <person name="Li M."/>
            <person name="Liu H."/>
            <person name="Cai L."/>
            <person name="Zhang B."/>
            <person name="Chen Y."/>
            <person name="Zhou J."/>
            <person name="Hu S."/>
            <person name="Xiang H."/>
        </authorList>
    </citation>
    <scope>NUCLEOTIDE SEQUENCE [LARGE SCALE GENOMIC DNA]</scope>
    <source>
        <strain evidence="6">ATCC 33500 / DSM 1411 / JCM 8866 / NBRC 14739 / NCIMB 2177 / R-4</strain>
        <strain evidence="3">CGMCC 1.2087</strain>
        <plasmid evidence="6">pHM500</plasmid>
    </source>
</reference>
<dbReference type="EMBL" id="CP039140">
    <property type="protein sequence ID" value="QCQ76977.1"/>
    <property type="molecule type" value="Genomic_DNA"/>
</dbReference>
<reference evidence="5 8" key="5">
    <citation type="submission" date="2019-04" db="EMBL/GenBank/DDBJ databases">
        <title>Methylomes of two halophilic Archaea, Haloarcula marismortui and Haloferax mediterranei.</title>
        <authorList>
            <person name="DasSarma S."/>
            <person name="DasSarma P."/>
            <person name="DasSarma S."/>
            <person name="Fomenkov A."/>
            <person name="Vincze T."/>
            <person name="Anton B.P."/>
            <person name="Roberts R.J."/>
        </authorList>
    </citation>
    <scope>NUCLEOTIDE SEQUENCE [LARGE SCALE GENOMIC DNA]</scope>
    <source>
        <strain evidence="5">ATCC 33500</strain>
        <strain evidence="8">ATCC 33500 / DSM 1411 / JCM 8866 / NBRC 14739 / NCIMB 2177 / R-4</strain>
        <plasmid evidence="5 8">pHME505</plasmid>
    </source>
</reference>
<accession>I3RAS3</accession>
<dbReference type="Pfam" id="PF04015">
    <property type="entry name" value="DUF362"/>
    <property type="match status" value="1"/>
</dbReference>
<dbReference type="InterPro" id="IPR007160">
    <property type="entry name" value="DUF362"/>
</dbReference>
<geneLocation type="plasmid" evidence="3 6">
    <name>pHM500</name>
</geneLocation>
<dbReference type="PATRIC" id="fig|523841.21.peg.3714"/>
<dbReference type="Proteomes" id="UP000299011">
    <property type="component" value="Plasmid pHME505"/>
</dbReference>
<keyword evidence="3" id="KW-0614">Plasmid</keyword>
<geneLocation type="plasmid" evidence="5 8">
    <name>pHME505</name>
</geneLocation>
<dbReference type="OrthoDB" id="346231at2157"/>
<dbReference type="EMBL" id="CP001871">
    <property type="protein sequence ID" value="AFK21333.1"/>
    <property type="molecule type" value="Genomic_DNA"/>
</dbReference>
<reference evidence="4 7" key="3">
    <citation type="journal article" date="2014" name="PLoS Genet.">
        <title>Phylogenetically driven sequencing of extremely halophilic archaea reveals strategies for static and dynamic osmo-response.</title>
        <authorList>
            <person name="Becker E.A."/>
            <person name="Seitzer P.M."/>
            <person name="Tritt A."/>
            <person name="Larsen D."/>
            <person name="Krusor M."/>
            <person name="Yao A.I."/>
            <person name="Wu D."/>
            <person name="Madern D."/>
            <person name="Eisen J.A."/>
            <person name="Darling A.E."/>
            <person name="Facciotti M.T."/>
        </authorList>
    </citation>
    <scope>NUCLEOTIDE SEQUENCE [LARGE SCALE GENOMIC DNA]</scope>
    <source>
        <strain evidence="4">ATCC 33500</strain>
        <strain evidence="7">ATCC 33500 / DSM 1411 / JCM 8866 / NBRC 14739 / NCIMB 2177 / R-4</strain>
    </source>
</reference>
<evidence type="ECO:0000259" key="2">
    <source>
        <dbReference type="Pfam" id="PF04015"/>
    </source>
</evidence>
<dbReference type="AlphaFoldDB" id="I3RAS3"/>
<dbReference type="Proteomes" id="UP000006469">
    <property type="component" value="Plasmid pHM500"/>
</dbReference>
<evidence type="ECO:0000256" key="1">
    <source>
        <dbReference type="SAM" id="MobiDB-lite"/>
    </source>
</evidence>
<dbReference type="KEGG" id="hme:HFX_6210"/>
<dbReference type="Proteomes" id="UP000011603">
    <property type="component" value="Unassembled WGS sequence"/>
</dbReference>
<evidence type="ECO:0000313" key="7">
    <source>
        <dbReference type="Proteomes" id="UP000011603"/>
    </source>
</evidence>
<evidence type="ECO:0000313" key="5">
    <source>
        <dbReference type="EMBL" id="QCQ76977.1"/>
    </source>
</evidence>
<keyword evidence="7" id="KW-1185">Reference proteome</keyword>